<feature type="region of interest" description="Disordered" evidence="1">
    <location>
        <begin position="319"/>
        <end position="338"/>
    </location>
</feature>
<accession>A0A7V8VB72</accession>
<feature type="domain" description="DUF4340" evidence="2">
    <location>
        <begin position="590"/>
        <end position="777"/>
    </location>
</feature>
<feature type="compositionally biased region" description="Basic and acidic residues" evidence="1">
    <location>
        <begin position="324"/>
        <end position="338"/>
    </location>
</feature>
<dbReference type="AlphaFoldDB" id="A0A7V8VB72"/>
<name>A0A7V8VB72_9BACT</name>
<organism evidence="3 4">
    <name type="scientific">Thermogemmata fonticola</name>
    <dbReference type="NCBI Taxonomy" id="2755323"/>
    <lineage>
        <taxon>Bacteria</taxon>
        <taxon>Pseudomonadati</taxon>
        <taxon>Planctomycetota</taxon>
        <taxon>Planctomycetia</taxon>
        <taxon>Gemmatales</taxon>
        <taxon>Gemmataceae</taxon>
        <taxon>Thermogemmata</taxon>
    </lineage>
</organism>
<proteinExistence type="predicted"/>
<gene>
    <name evidence="3" type="ORF">H0921_01135</name>
</gene>
<evidence type="ECO:0000259" key="2">
    <source>
        <dbReference type="Pfam" id="PF14238"/>
    </source>
</evidence>
<keyword evidence="4" id="KW-1185">Reference proteome</keyword>
<feature type="domain" description="DUF4340" evidence="2">
    <location>
        <begin position="264"/>
        <end position="393"/>
    </location>
</feature>
<comment type="caution">
    <text evidence="3">The sequence shown here is derived from an EMBL/GenBank/DDBJ whole genome shotgun (WGS) entry which is preliminary data.</text>
</comment>
<dbReference type="Proteomes" id="UP000542342">
    <property type="component" value="Unassembled WGS sequence"/>
</dbReference>
<dbReference type="InterPro" id="IPR025641">
    <property type="entry name" value="DUF4340"/>
</dbReference>
<evidence type="ECO:0000256" key="1">
    <source>
        <dbReference type="SAM" id="MobiDB-lite"/>
    </source>
</evidence>
<dbReference type="RefSeq" id="WP_194536183.1">
    <property type="nucleotide sequence ID" value="NZ_JACEFB010000001.1"/>
</dbReference>
<dbReference type="EMBL" id="JACEFB010000001">
    <property type="protein sequence ID" value="MBA2224761.1"/>
    <property type="molecule type" value="Genomic_DNA"/>
</dbReference>
<evidence type="ECO:0000313" key="3">
    <source>
        <dbReference type="EMBL" id="MBA2224761.1"/>
    </source>
</evidence>
<protein>
    <submittedName>
        <fullName evidence="3">DUF4340 domain-containing protein</fullName>
    </submittedName>
</protein>
<dbReference type="Pfam" id="PF14238">
    <property type="entry name" value="DUF4340"/>
    <property type="match status" value="2"/>
</dbReference>
<reference evidence="3 4" key="1">
    <citation type="submission" date="2020-07" db="EMBL/GenBank/DDBJ databases">
        <title>Thermogemmata thermophila gen. nov., sp. nov., a novel moderate thermophilic planctomycete from a Kamchatka hot spring.</title>
        <authorList>
            <person name="Elcheninov A.G."/>
            <person name="Podosokorskaya O.A."/>
            <person name="Kovaleva O.L."/>
            <person name="Novikov A."/>
            <person name="Bonch-Osmolovskaya E.A."/>
            <person name="Toshchakov S.V."/>
            <person name="Kublanov I.V."/>
        </authorList>
    </citation>
    <scope>NUCLEOTIDE SEQUENCE [LARGE SCALE GENOMIC DNA]</scope>
    <source>
        <strain evidence="3 4">2918</strain>
    </source>
</reference>
<evidence type="ECO:0000313" key="4">
    <source>
        <dbReference type="Proteomes" id="UP000542342"/>
    </source>
</evidence>
<sequence>MNFRLTAALGIVGLVLVATLLLLTFFSPEDSPSSEGSLFPQLAGVKPEDIDTVEIERENQSPIIFRRTGPQRWIMEWEARDASGQKVPLKAAADALAVNDIVRELLRAKPIQHPELTSNPALHGLQPAGLTVTLRSGDTSARIDIGDVTSGGRAVAFVMIPDKKHPLAINRSVIDPLLSNTQKSGKAADLAKSEGDFRNKNIFPVESFRAEEESQKLELSLVNQQKSFVLEKTSGGWQFQLPKDWGMADVQGDPQSAPGTFTGVRPLLNALTSLRASSKSDFVELPTAEQLKQYGLQNDDPELIQVRLTTKDKETATVFIGKPDTPEPKGDKKEVPLPTGDEKRWVRVEGQPGIIRVGGANLKGLIPLIQNPDPLRDRNLLTVDRARIDGLDLSTGVILRRVGTPPEWKLFGPPTPMEPQAVNTTAVQRMLDLLGERRIIRSFPSPNDAHFAGPALQLEIKVWADAFTSTSDAKAEPKLKDNAKPIILKIGKKEGDAVYVRRILPDGSSADYLLPEKVKLAAAGDTLVDLVATLQKTRLDLLDPNLKTFGSDAVVKLTVSGSVQYELTRSEKPDSGTNKYRWTFAAPDNRKGQSADSETVEEMLRLLGTTQSVSRYINETPTEEQLKEYGLAPNPQLKVVVHLQSGEDKERTYEFGKATADPGYVFARQAGKAIVFTLPKLVMDRFLTSDLRDKSLLQFDATQVVSVQLKGWGKAGFLTELHFTKNKDGAWAAQTPPTPAGYMLDPSKLQAFLDLLSKTKVKAFLDGTSKPEYGLENDKEYLIITLKFTDGTERVLKLGAAADGGAALYAWTSLGGGQFLTLDASPFKPYKDSPGSLAR</sequence>